<accession>A0A2H0N491</accession>
<feature type="signal peptide" evidence="2">
    <location>
        <begin position="1"/>
        <end position="25"/>
    </location>
</feature>
<feature type="transmembrane region" description="Helical" evidence="1">
    <location>
        <begin position="51"/>
        <end position="80"/>
    </location>
</feature>
<feature type="transmembrane region" description="Helical" evidence="1">
    <location>
        <begin position="101"/>
        <end position="120"/>
    </location>
</feature>
<dbReference type="EMBL" id="PCWN01000009">
    <property type="protein sequence ID" value="PIR03719.1"/>
    <property type="molecule type" value="Genomic_DNA"/>
</dbReference>
<reference evidence="3 4" key="1">
    <citation type="submission" date="2017-09" db="EMBL/GenBank/DDBJ databases">
        <title>Depth-based differentiation of microbial function through sediment-hosted aquifers and enrichment of novel symbionts in the deep terrestrial subsurface.</title>
        <authorList>
            <person name="Probst A.J."/>
            <person name="Ladd B."/>
            <person name="Jarett J.K."/>
            <person name="Geller-Mcgrath D.E."/>
            <person name="Sieber C.M."/>
            <person name="Emerson J.B."/>
            <person name="Anantharaman K."/>
            <person name="Thomas B.C."/>
            <person name="Malmstrom R."/>
            <person name="Stieglmeier M."/>
            <person name="Klingl A."/>
            <person name="Woyke T."/>
            <person name="Ryan C.M."/>
            <person name="Banfield J.F."/>
        </authorList>
    </citation>
    <scope>NUCLEOTIDE SEQUENCE [LARGE SCALE GENOMIC DNA]</scope>
    <source>
        <strain evidence="3">CG11_big_fil_rev_8_21_14_0_20_39_34</strain>
    </source>
</reference>
<sequence length="203" mass="21440">MFSKCKTIILSAFLLSFLLVGHAHAFADIGTSRIHKGAEAGGYQPGADETTLASIIGTFIQAILSLVGAIFLVLIFYAGFQWMTAHGDDSIVEKSKDMIRSSVIGLAIVVGAYSITSFVVPKIIEKTTGSQVGGSSGTPAGGEIWCCTKINKNRNEVLDRHVVNNPGECIEGGGRSGDCPGWGAQVDEQCSVEQVDLVTDCKL</sequence>
<keyword evidence="1" id="KW-1133">Transmembrane helix</keyword>
<feature type="chain" id="PRO_5013809506" evidence="2">
    <location>
        <begin position="26"/>
        <end position="203"/>
    </location>
</feature>
<evidence type="ECO:0000256" key="2">
    <source>
        <dbReference type="SAM" id="SignalP"/>
    </source>
</evidence>
<dbReference type="AlphaFoldDB" id="A0A2H0N491"/>
<keyword evidence="1" id="KW-0812">Transmembrane</keyword>
<dbReference type="Pfam" id="PF18895">
    <property type="entry name" value="T4SS_pilin"/>
    <property type="match status" value="1"/>
</dbReference>
<evidence type="ECO:0000313" key="3">
    <source>
        <dbReference type="EMBL" id="PIR03719.1"/>
    </source>
</evidence>
<keyword evidence="1" id="KW-0472">Membrane</keyword>
<keyword evidence="2" id="KW-0732">Signal</keyword>
<dbReference type="InterPro" id="IPR043993">
    <property type="entry name" value="T4SS_pilin"/>
</dbReference>
<proteinExistence type="predicted"/>
<evidence type="ECO:0000256" key="1">
    <source>
        <dbReference type="SAM" id="Phobius"/>
    </source>
</evidence>
<organism evidence="3 4">
    <name type="scientific">Candidatus Magasanikbacteria bacterium CG11_big_fil_rev_8_21_14_0_20_39_34</name>
    <dbReference type="NCBI Taxonomy" id="1974653"/>
    <lineage>
        <taxon>Bacteria</taxon>
        <taxon>Candidatus Magasanikiibacteriota</taxon>
    </lineage>
</organism>
<gene>
    <name evidence="3" type="ORF">COV59_04580</name>
</gene>
<name>A0A2H0N491_9BACT</name>
<comment type="caution">
    <text evidence="3">The sequence shown here is derived from an EMBL/GenBank/DDBJ whole genome shotgun (WGS) entry which is preliminary data.</text>
</comment>
<evidence type="ECO:0000313" key="4">
    <source>
        <dbReference type="Proteomes" id="UP000229600"/>
    </source>
</evidence>
<protein>
    <submittedName>
        <fullName evidence="3">Uncharacterized protein</fullName>
    </submittedName>
</protein>
<dbReference type="Proteomes" id="UP000229600">
    <property type="component" value="Unassembled WGS sequence"/>
</dbReference>